<comment type="caution">
    <text evidence="2">The sequence shown here is derived from an EMBL/GenBank/DDBJ whole genome shotgun (WGS) entry which is preliminary data.</text>
</comment>
<dbReference type="AlphaFoldDB" id="A0A371I2Y4"/>
<reference evidence="2" key="1">
    <citation type="submission" date="2018-05" db="EMBL/GenBank/DDBJ databases">
        <title>Draft genome of Mucuna pruriens seed.</title>
        <authorList>
            <person name="Nnadi N.E."/>
            <person name="Vos R."/>
            <person name="Hasami M.H."/>
            <person name="Devisetty U.K."/>
            <person name="Aguiy J.C."/>
        </authorList>
    </citation>
    <scope>NUCLEOTIDE SEQUENCE [LARGE SCALE GENOMIC DNA]</scope>
    <source>
        <strain evidence="2">JCA_2017</strain>
    </source>
</reference>
<sequence length="288" mass="31826">MNETRKKHVREPPSVPFIWEVKPGIPKKDWKPEVCSVGHSPKIPVKLIASIPFVWEEKPGTPLPNFTHVSVDPVPPKPEKILIHVASSSGFSAACNYGHDDKDKGSLDLKSFSFDADESFSSVPSVLANCVVATSKSNCLGQMETQTPSSPASSETDSSTSSYATGRSSPIGATFLECLFPLYPPKSGFLEGDDHLEKVPSSPQELRGKGFDHEDCATHMPRKPPTLGELIMMSRRRSCRRKAIQLKKWDPPKKITRKQAFGCFTIPSNSNVIEGLLKRKYLPRLKLL</sequence>
<evidence type="ECO:0000313" key="3">
    <source>
        <dbReference type="Proteomes" id="UP000257109"/>
    </source>
</evidence>
<gene>
    <name evidence="2" type="ORF">CR513_06232</name>
</gene>
<organism evidence="2 3">
    <name type="scientific">Mucuna pruriens</name>
    <name type="common">Velvet bean</name>
    <name type="synonym">Dolichos pruriens</name>
    <dbReference type="NCBI Taxonomy" id="157652"/>
    <lineage>
        <taxon>Eukaryota</taxon>
        <taxon>Viridiplantae</taxon>
        <taxon>Streptophyta</taxon>
        <taxon>Embryophyta</taxon>
        <taxon>Tracheophyta</taxon>
        <taxon>Spermatophyta</taxon>
        <taxon>Magnoliopsida</taxon>
        <taxon>eudicotyledons</taxon>
        <taxon>Gunneridae</taxon>
        <taxon>Pentapetalae</taxon>
        <taxon>rosids</taxon>
        <taxon>fabids</taxon>
        <taxon>Fabales</taxon>
        <taxon>Fabaceae</taxon>
        <taxon>Papilionoideae</taxon>
        <taxon>50 kb inversion clade</taxon>
        <taxon>NPAAA clade</taxon>
        <taxon>indigoferoid/millettioid clade</taxon>
        <taxon>Phaseoleae</taxon>
        <taxon>Mucuna</taxon>
    </lineage>
</organism>
<dbReference type="EMBL" id="QJKJ01001061">
    <property type="protein sequence ID" value="RDY09396.1"/>
    <property type="molecule type" value="Genomic_DNA"/>
</dbReference>
<evidence type="ECO:0008006" key="4">
    <source>
        <dbReference type="Google" id="ProtNLM"/>
    </source>
</evidence>
<dbReference type="Proteomes" id="UP000257109">
    <property type="component" value="Unassembled WGS sequence"/>
</dbReference>
<proteinExistence type="predicted"/>
<protein>
    <recommendedName>
        <fullName evidence="4">Hydroxyproline-rich glycoprotein family protein</fullName>
    </recommendedName>
</protein>
<evidence type="ECO:0000256" key="1">
    <source>
        <dbReference type="SAM" id="MobiDB-lite"/>
    </source>
</evidence>
<dbReference type="InterPro" id="IPR007789">
    <property type="entry name" value="DUF688"/>
</dbReference>
<dbReference type="OrthoDB" id="1938864at2759"/>
<feature type="compositionally biased region" description="Low complexity" evidence="1">
    <location>
        <begin position="147"/>
        <end position="165"/>
    </location>
</feature>
<feature type="non-terminal residue" evidence="2">
    <location>
        <position position="1"/>
    </location>
</feature>
<dbReference type="PANTHER" id="PTHR37767:SF1">
    <property type="entry name" value="HYDROXYPROLINE-RICH GLYCOPROTEIN FAMILY PROTEIN"/>
    <property type="match status" value="1"/>
</dbReference>
<feature type="region of interest" description="Disordered" evidence="1">
    <location>
        <begin position="141"/>
        <end position="165"/>
    </location>
</feature>
<keyword evidence="3" id="KW-1185">Reference proteome</keyword>
<evidence type="ECO:0000313" key="2">
    <source>
        <dbReference type="EMBL" id="RDY09396.1"/>
    </source>
</evidence>
<accession>A0A371I2Y4</accession>
<dbReference type="Pfam" id="PF05097">
    <property type="entry name" value="DUF688"/>
    <property type="match status" value="1"/>
</dbReference>
<dbReference type="PANTHER" id="PTHR37767">
    <property type="entry name" value="HYDROXYPROLINE-RICH GLYCOPROTEIN FAMILY PROTEIN"/>
    <property type="match status" value="1"/>
</dbReference>
<name>A0A371I2Y4_MUCPR</name>